<dbReference type="OrthoDB" id="2625709at2"/>
<protein>
    <submittedName>
        <fullName evidence="1">Uncharacterized protein</fullName>
    </submittedName>
</protein>
<gene>
    <name evidence="1" type="ORF">QD47_06255</name>
</gene>
<accession>A0A0D7X589</accession>
<sequence>MKEVVSEKVFDNYSKAVESVNEQLKNGILQTKNGELVTNPNYKEIGTNMYGNWYWWGYALTLTNAETKHQIEAIENTRDTSAFVFAILAAIPGLQGTIVPSVILTTGVSVVLNRLKANDNGRGVTINFHPGYFEVTSN</sequence>
<evidence type="ECO:0000313" key="1">
    <source>
        <dbReference type="EMBL" id="KJD46394.1"/>
    </source>
</evidence>
<organism evidence="1 2">
    <name type="scientific">Paenibacillus terrae</name>
    <dbReference type="NCBI Taxonomy" id="159743"/>
    <lineage>
        <taxon>Bacteria</taxon>
        <taxon>Bacillati</taxon>
        <taxon>Bacillota</taxon>
        <taxon>Bacilli</taxon>
        <taxon>Bacillales</taxon>
        <taxon>Paenibacillaceae</taxon>
        <taxon>Paenibacillus</taxon>
    </lineage>
</organism>
<dbReference type="RefSeq" id="WP_044645314.1">
    <property type="nucleotide sequence ID" value="NZ_JTHP01000008.1"/>
</dbReference>
<reference evidence="1 2" key="1">
    <citation type="submission" date="2014-11" db="EMBL/GenBank/DDBJ databases">
        <title>Draft Genome Sequences of Paenibacillus polymyxa NRRL B-30509 and Paenibacillus terrae NRRL B-30644, Strains from a Poultry Environment that Produce Tridecaptin A and Paenicidins.</title>
        <authorList>
            <person name="van Belkum M.J."/>
            <person name="Lohans C.T."/>
            <person name="Vederas J.C."/>
        </authorList>
    </citation>
    <scope>NUCLEOTIDE SEQUENCE [LARGE SCALE GENOMIC DNA]</scope>
    <source>
        <strain evidence="1 2">NRRL B-30644</strain>
    </source>
</reference>
<dbReference type="AlphaFoldDB" id="A0A0D7X589"/>
<comment type="caution">
    <text evidence="1">The sequence shown here is derived from an EMBL/GenBank/DDBJ whole genome shotgun (WGS) entry which is preliminary data.</text>
</comment>
<dbReference type="Proteomes" id="UP000032534">
    <property type="component" value="Unassembled WGS sequence"/>
</dbReference>
<evidence type="ECO:0000313" key="2">
    <source>
        <dbReference type="Proteomes" id="UP000032534"/>
    </source>
</evidence>
<dbReference type="PATRIC" id="fig|159743.3.peg.1361"/>
<dbReference type="EMBL" id="JTHP01000008">
    <property type="protein sequence ID" value="KJD46394.1"/>
    <property type="molecule type" value="Genomic_DNA"/>
</dbReference>
<keyword evidence="2" id="KW-1185">Reference proteome</keyword>
<name>A0A0D7X589_9BACL</name>
<proteinExistence type="predicted"/>